<evidence type="ECO:0000313" key="6">
    <source>
        <dbReference type="EMBL" id="TLE00510.1"/>
    </source>
</evidence>
<dbReference type="InterPro" id="IPR002142">
    <property type="entry name" value="Peptidase_S49"/>
</dbReference>
<dbReference type="NCBIfam" id="TIGR00706">
    <property type="entry name" value="SppA_dom"/>
    <property type="match status" value="1"/>
</dbReference>
<dbReference type="InterPro" id="IPR047272">
    <property type="entry name" value="S49_SppA_C"/>
</dbReference>
<dbReference type="GO" id="GO:0006508">
    <property type="term" value="P:proteolysis"/>
    <property type="evidence" value="ECO:0007669"/>
    <property type="project" value="UniProtKB-KW"/>
</dbReference>
<evidence type="ECO:0000256" key="4">
    <source>
        <dbReference type="ARBA" id="ARBA00022825"/>
    </source>
</evidence>
<keyword evidence="3" id="KW-0378">Hydrolase</keyword>
<dbReference type="AlphaFoldDB" id="A0A4U8TJI0"/>
<dbReference type="PANTHER" id="PTHR42987:SF7">
    <property type="entry name" value="SIGNAL PEPTIDE PEPTIDASE SPPA-RELATED"/>
    <property type="match status" value="1"/>
</dbReference>
<organism evidence="6 7">
    <name type="scientific">Helicobacter muridarum</name>
    <dbReference type="NCBI Taxonomy" id="216"/>
    <lineage>
        <taxon>Bacteria</taxon>
        <taxon>Pseudomonadati</taxon>
        <taxon>Campylobacterota</taxon>
        <taxon>Epsilonproteobacteria</taxon>
        <taxon>Campylobacterales</taxon>
        <taxon>Helicobacteraceae</taxon>
        <taxon>Helicobacter</taxon>
    </lineage>
</organism>
<dbReference type="InterPro" id="IPR029045">
    <property type="entry name" value="ClpP/crotonase-like_dom_sf"/>
</dbReference>
<reference evidence="6 7" key="1">
    <citation type="journal article" date="2014" name="Genome Announc.">
        <title>Draft genome sequences of eight enterohepatic helicobacter species isolated from both laboratory and wild rodents.</title>
        <authorList>
            <person name="Sheh A."/>
            <person name="Shen Z."/>
            <person name="Fox J.G."/>
        </authorList>
    </citation>
    <scope>NUCLEOTIDE SEQUENCE [LARGE SCALE GENOMIC DNA]</scope>
    <source>
        <strain evidence="6 7">ST1</strain>
    </source>
</reference>
<dbReference type="STRING" id="216.LS73_06720"/>
<keyword evidence="4" id="KW-0720">Serine protease</keyword>
<dbReference type="Gene3D" id="6.20.330.10">
    <property type="match status" value="1"/>
</dbReference>
<evidence type="ECO:0000256" key="3">
    <source>
        <dbReference type="ARBA" id="ARBA00022801"/>
    </source>
</evidence>
<evidence type="ECO:0000256" key="2">
    <source>
        <dbReference type="ARBA" id="ARBA00022670"/>
    </source>
</evidence>
<dbReference type="PANTHER" id="PTHR42987">
    <property type="entry name" value="PEPTIDASE S49"/>
    <property type="match status" value="1"/>
</dbReference>
<dbReference type="GO" id="GO:0008236">
    <property type="term" value="F:serine-type peptidase activity"/>
    <property type="evidence" value="ECO:0007669"/>
    <property type="project" value="UniProtKB-KW"/>
</dbReference>
<dbReference type="Pfam" id="PF01343">
    <property type="entry name" value="Peptidase_S49"/>
    <property type="match status" value="1"/>
</dbReference>
<dbReference type="OrthoDB" id="9764363at2"/>
<accession>A0A4U8TJI0</accession>
<dbReference type="CDD" id="cd07023">
    <property type="entry name" value="S49_Sppa_N_C"/>
    <property type="match status" value="1"/>
</dbReference>
<feature type="domain" description="Peptidase S49" evidence="5">
    <location>
        <begin position="76"/>
        <end position="229"/>
    </location>
</feature>
<dbReference type="Proteomes" id="UP000029922">
    <property type="component" value="Unassembled WGS sequence"/>
</dbReference>
<dbReference type="EMBL" id="JRPD02000007">
    <property type="protein sequence ID" value="TLE00510.1"/>
    <property type="molecule type" value="Genomic_DNA"/>
</dbReference>
<evidence type="ECO:0000313" key="7">
    <source>
        <dbReference type="Proteomes" id="UP000029922"/>
    </source>
</evidence>
<dbReference type="SUPFAM" id="SSF52096">
    <property type="entry name" value="ClpP/crotonase"/>
    <property type="match status" value="1"/>
</dbReference>
<comment type="similarity">
    <text evidence="1">Belongs to the peptidase S49 family.</text>
</comment>
<gene>
    <name evidence="6" type="primary">sppA</name>
    <name evidence="6" type="ORF">LS73_004650</name>
</gene>
<comment type="caution">
    <text evidence="6">The sequence shown here is derived from an EMBL/GenBank/DDBJ whole genome shotgun (WGS) entry which is preliminary data.</text>
</comment>
<proteinExistence type="inferred from homology"/>
<dbReference type="InterPro" id="IPR004635">
    <property type="entry name" value="Pept_S49_SppA"/>
</dbReference>
<protein>
    <submittedName>
        <fullName evidence="6">Signal peptide peptidase SppA</fullName>
    </submittedName>
</protein>
<keyword evidence="2" id="KW-0645">Protease</keyword>
<sequence>MVVLLFILSVSLDNESSPPPNLAKIHLNYAIMDSAVFREQIELIKKNPSIKGVLLIINSPGGGVGASVEIADMIKELQERVPVVAYVQSLMASGAYYAGMYSSYIYANRGALIGSIGVIFASYNIGEVLDKIGISTQGVKAGTYKEAGTITRKWDNHELDMIETLTQQNYKMFYSDVIEARGDRLKDNNPKVFADGRVFNAASALDLGLIDGIASQDKAILHLQELAGIKYPIWLKKPKLQSYIDSLVDSSLQRIMSLSSFQMQAIWR</sequence>
<dbReference type="Gene3D" id="3.90.226.10">
    <property type="entry name" value="2-enoyl-CoA Hydratase, Chain A, domain 1"/>
    <property type="match status" value="1"/>
</dbReference>
<evidence type="ECO:0000256" key="1">
    <source>
        <dbReference type="ARBA" id="ARBA00008683"/>
    </source>
</evidence>
<name>A0A4U8TJI0_9HELI</name>
<evidence type="ECO:0000259" key="5">
    <source>
        <dbReference type="Pfam" id="PF01343"/>
    </source>
</evidence>